<dbReference type="RefSeq" id="WP_099071047.1">
    <property type="nucleotide sequence ID" value="NZ_LAHD01000078.1"/>
</dbReference>
<keyword evidence="1" id="KW-0812">Transmembrane</keyword>
<comment type="caution">
    <text evidence="2">The sequence shown here is derived from an EMBL/GenBank/DDBJ whole genome shotgun (WGS) entry which is preliminary data.</text>
</comment>
<dbReference type="Proteomes" id="UP000222310">
    <property type="component" value="Unassembled WGS sequence"/>
</dbReference>
<gene>
    <name evidence="2" type="ORF">VF08_23345</name>
</gene>
<evidence type="ECO:0000256" key="1">
    <source>
        <dbReference type="SAM" id="Phobius"/>
    </source>
</evidence>
<sequence length="179" mass="19511">MILLNPVLLKGFSRLLGAAGIAVAPGDMESIVITVFIVVALVEIFIEYIAGRKSKVEVKESLKAYEAMLDDIKINKPKGTDMNLENINKALDTGVRAVDIAEEVIALLARRGQVVDLDAPAKPVQTPEQRLDDLRVEVLQTLIALGDDQDLYTSRAFISAGFGYAELYLNSVKNPVPTE</sequence>
<keyword evidence="1" id="KW-1133">Transmembrane helix</keyword>
<keyword evidence="1" id="KW-0472">Membrane</keyword>
<reference evidence="2 3" key="1">
    <citation type="submission" date="2015-02" db="EMBL/GenBank/DDBJ databases">
        <title>Nostoc linckia genome annotation.</title>
        <authorList>
            <person name="Zhou Z."/>
        </authorList>
    </citation>
    <scope>NUCLEOTIDE SEQUENCE [LARGE SCALE GENOMIC DNA]</scope>
    <source>
        <strain evidence="3">z8</strain>
    </source>
</reference>
<feature type="transmembrane region" description="Helical" evidence="1">
    <location>
        <begin position="31"/>
        <end position="50"/>
    </location>
</feature>
<organism evidence="2 3">
    <name type="scientific">Nostoc linckia z8</name>
    <dbReference type="NCBI Taxonomy" id="1628746"/>
    <lineage>
        <taxon>Bacteria</taxon>
        <taxon>Bacillati</taxon>
        <taxon>Cyanobacteriota</taxon>
        <taxon>Cyanophyceae</taxon>
        <taxon>Nostocales</taxon>
        <taxon>Nostocaceae</taxon>
        <taxon>Nostoc</taxon>
    </lineage>
</organism>
<name>A0A9Q5Z975_NOSLI</name>
<accession>A0A9Q5Z975</accession>
<protein>
    <submittedName>
        <fullName evidence="2">Uncharacterized protein</fullName>
    </submittedName>
</protein>
<dbReference type="EMBL" id="LAHD01000078">
    <property type="protein sequence ID" value="PHK00809.1"/>
    <property type="molecule type" value="Genomic_DNA"/>
</dbReference>
<evidence type="ECO:0000313" key="3">
    <source>
        <dbReference type="Proteomes" id="UP000222310"/>
    </source>
</evidence>
<evidence type="ECO:0000313" key="2">
    <source>
        <dbReference type="EMBL" id="PHK00809.1"/>
    </source>
</evidence>
<proteinExistence type="predicted"/>
<dbReference type="GeneID" id="57097323"/>
<dbReference type="AlphaFoldDB" id="A0A9Q5Z975"/>